<dbReference type="Proteomes" id="UP000305948">
    <property type="component" value="Unassembled WGS sequence"/>
</dbReference>
<evidence type="ECO:0008006" key="3">
    <source>
        <dbReference type="Google" id="ProtNLM"/>
    </source>
</evidence>
<reference evidence="1 2" key="1">
    <citation type="journal article" date="2019" name="Nat. Ecol. Evol.">
        <title>Megaphylogeny resolves global patterns of mushroom evolution.</title>
        <authorList>
            <person name="Varga T."/>
            <person name="Krizsan K."/>
            <person name="Foldi C."/>
            <person name="Dima B."/>
            <person name="Sanchez-Garcia M."/>
            <person name="Sanchez-Ramirez S."/>
            <person name="Szollosi G.J."/>
            <person name="Szarkandi J.G."/>
            <person name="Papp V."/>
            <person name="Albert L."/>
            <person name="Andreopoulos W."/>
            <person name="Angelini C."/>
            <person name="Antonin V."/>
            <person name="Barry K.W."/>
            <person name="Bougher N.L."/>
            <person name="Buchanan P."/>
            <person name="Buyck B."/>
            <person name="Bense V."/>
            <person name="Catcheside P."/>
            <person name="Chovatia M."/>
            <person name="Cooper J."/>
            <person name="Damon W."/>
            <person name="Desjardin D."/>
            <person name="Finy P."/>
            <person name="Geml J."/>
            <person name="Haridas S."/>
            <person name="Hughes K."/>
            <person name="Justo A."/>
            <person name="Karasinski D."/>
            <person name="Kautmanova I."/>
            <person name="Kiss B."/>
            <person name="Kocsube S."/>
            <person name="Kotiranta H."/>
            <person name="LaButti K.M."/>
            <person name="Lechner B.E."/>
            <person name="Liimatainen K."/>
            <person name="Lipzen A."/>
            <person name="Lukacs Z."/>
            <person name="Mihaltcheva S."/>
            <person name="Morgado L.N."/>
            <person name="Niskanen T."/>
            <person name="Noordeloos M.E."/>
            <person name="Ohm R.A."/>
            <person name="Ortiz-Santana B."/>
            <person name="Ovrebo C."/>
            <person name="Racz N."/>
            <person name="Riley R."/>
            <person name="Savchenko A."/>
            <person name="Shiryaev A."/>
            <person name="Soop K."/>
            <person name="Spirin V."/>
            <person name="Szebenyi C."/>
            <person name="Tomsovsky M."/>
            <person name="Tulloss R.E."/>
            <person name="Uehling J."/>
            <person name="Grigoriev I.V."/>
            <person name="Vagvolgyi C."/>
            <person name="Papp T."/>
            <person name="Martin F.M."/>
            <person name="Miettinen O."/>
            <person name="Hibbett D.S."/>
            <person name="Nagy L.G."/>
        </authorList>
    </citation>
    <scope>NUCLEOTIDE SEQUENCE [LARGE SCALE GENOMIC DNA]</scope>
    <source>
        <strain evidence="1 2">OMC1185</strain>
    </source>
</reference>
<dbReference type="OrthoDB" id="2631350at2759"/>
<protein>
    <recommendedName>
        <fullName evidence="3">F-box domain-containing protein</fullName>
    </recommendedName>
</protein>
<proteinExistence type="predicted"/>
<name>A0A5C3MV36_9AGAM</name>
<dbReference type="Gene3D" id="3.80.10.10">
    <property type="entry name" value="Ribonuclease Inhibitor"/>
    <property type="match status" value="1"/>
</dbReference>
<evidence type="ECO:0000313" key="2">
    <source>
        <dbReference type="Proteomes" id="UP000305948"/>
    </source>
</evidence>
<dbReference type="InterPro" id="IPR032675">
    <property type="entry name" value="LRR_dom_sf"/>
</dbReference>
<evidence type="ECO:0000313" key="1">
    <source>
        <dbReference type="EMBL" id="TFK49339.1"/>
    </source>
</evidence>
<sequence length="500" mass="57257">MQAALLNRDIILEILNHTEIRTTWKDVAPLRRHRRDLLCIALSCKAFLDPALDLLWKRMDSLVPLFRILSGFVWQYSGHVLLGSVPSKELTRLIRYAACIREIKISSSHRRIHSSALHRLWQLLQAPILPRLRTLFWDGADLSTLQSIFFITASLVHVDIQISSKPEAVRENHELAAFLDTLADQASSLQHLTVHGWLPQYCIRAFARMKGLQSLHLKGCQLLAHRLAPALPPVLHPFQRLSSLSIDCCIMLDMLAGIHSSLENLEHLELFGDLTLCLHALDSLASRRLVSLSVRFSLGKAGDYPHFFRKVASRFPRLRCFRAHLPSTSWWPPIRQYDFKDVFEPLLDLRHMEDCVLELMDVMILVEDQEVEQLAASWPRLRSFSASHRLHDDGRGPTMLCLHAFAEYCQSLEELDFPVRLSIQQGLPYPTPSSHGLKHLHLADPLGEYAETDRIAQFLIALYPSLNLRAMARRDVCSRTWRDIIEAMMRLRGPVPESDS</sequence>
<accession>A0A5C3MV36</accession>
<dbReference type="AlphaFoldDB" id="A0A5C3MV36"/>
<keyword evidence="2" id="KW-1185">Reference proteome</keyword>
<dbReference type="EMBL" id="ML213516">
    <property type="protein sequence ID" value="TFK49339.1"/>
    <property type="molecule type" value="Genomic_DNA"/>
</dbReference>
<dbReference type="SUPFAM" id="SSF52047">
    <property type="entry name" value="RNI-like"/>
    <property type="match status" value="1"/>
</dbReference>
<gene>
    <name evidence="1" type="ORF">OE88DRAFT_412241</name>
</gene>
<organism evidence="1 2">
    <name type="scientific">Heliocybe sulcata</name>
    <dbReference type="NCBI Taxonomy" id="5364"/>
    <lineage>
        <taxon>Eukaryota</taxon>
        <taxon>Fungi</taxon>
        <taxon>Dikarya</taxon>
        <taxon>Basidiomycota</taxon>
        <taxon>Agaricomycotina</taxon>
        <taxon>Agaricomycetes</taxon>
        <taxon>Gloeophyllales</taxon>
        <taxon>Gloeophyllaceae</taxon>
        <taxon>Heliocybe</taxon>
    </lineage>
</organism>